<gene>
    <name evidence="13" type="primary">LOC110776619</name>
</gene>
<feature type="transmembrane region" description="Helical" evidence="11">
    <location>
        <begin position="716"/>
        <end position="741"/>
    </location>
</feature>
<keyword evidence="6" id="KW-0732">Signal</keyword>
<dbReference type="PRINTS" id="PR00019">
    <property type="entry name" value="LEURICHRPT"/>
</dbReference>
<evidence type="ECO:0000256" key="11">
    <source>
        <dbReference type="SAM" id="Phobius"/>
    </source>
</evidence>
<dbReference type="InterPro" id="IPR032675">
    <property type="entry name" value="LRR_dom_sf"/>
</dbReference>
<dbReference type="InterPro" id="IPR003591">
    <property type="entry name" value="Leu-rich_rpt_typical-subtyp"/>
</dbReference>
<organism evidence="12 13">
    <name type="scientific">Spinacia oleracea</name>
    <name type="common">Spinach</name>
    <dbReference type="NCBI Taxonomy" id="3562"/>
    <lineage>
        <taxon>Eukaryota</taxon>
        <taxon>Viridiplantae</taxon>
        <taxon>Streptophyta</taxon>
        <taxon>Embryophyta</taxon>
        <taxon>Tracheophyta</taxon>
        <taxon>Spermatophyta</taxon>
        <taxon>Magnoliopsida</taxon>
        <taxon>eudicotyledons</taxon>
        <taxon>Gunneridae</taxon>
        <taxon>Pentapetalae</taxon>
        <taxon>Caryophyllales</taxon>
        <taxon>Chenopodiaceae</taxon>
        <taxon>Chenopodioideae</taxon>
        <taxon>Anserineae</taxon>
        <taxon>Spinacia</taxon>
    </lineage>
</organism>
<protein>
    <submittedName>
        <fullName evidence="13">Receptor-like protein EIX2</fullName>
    </submittedName>
</protein>
<comment type="subcellular location">
    <subcellularLocation>
        <location evidence="1">Cell membrane</location>
        <topology evidence="1">Single-pass type I membrane protein</topology>
    </subcellularLocation>
</comment>
<dbReference type="Gene3D" id="3.80.10.10">
    <property type="entry name" value="Ribonuclease Inhibitor"/>
    <property type="match status" value="3"/>
</dbReference>
<dbReference type="Proteomes" id="UP000813463">
    <property type="component" value="Chromosome 2"/>
</dbReference>
<dbReference type="InterPro" id="IPR001611">
    <property type="entry name" value="Leu-rich_rpt"/>
</dbReference>
<dbReference type="InterPro" id="IPR046956">
    <property type="entry name" value="RLP23-like"/>
</dbReference>
<evidence type="ECO:0000256" key="1">
    <source>
        <dbReference type="ARBA" id="ARBA00004251"/>
    </source>
</evidence>
<evidence type="ECO:0000256" key="4">
    <source>
        <dbReference type="ARBA" id="ARBA00022614"/>
    </source>
</evidence>
<dbReference type="SUPFAM" id="SSF52058">
    <property type="entry name" value="L domain-like"/>
    <property type="match status" value="1"/>
</dbReference>
<sequence>MKKIESQETRFFRMFQTCVMIVLLFFKEEGSSFNWDVTVMLFQGMGLALVASVSAWKEKPCFNSNKVLSLIIVGCSLLGGDHQDCCRWPGIRCSNLTSNVIMLSLQGNGVNDDEFCLQGKVDSSIFKLKHLKYLDLSCNKFSQPIPKYIDSLTNLEHLNLSTAGFTGEIPQQLGNLSKLAYLDLSSYGYSFSNRLTAKSLQWLSGLKMLREIHLGGSDLSEATDWFQAIHKIPSLKVLYLDNCPHLPIPLSLSYINTSTSLVALSLSSSIFQDSSVFQWLFNLSVNGNQFEHLDLSSNALSGPIPSGFGDMHSLSYLDLSSNSFSGPIPIAFGNLQSLSYLSLSQNQLEGSIPDNFSNLTSLRVLSLSNNKLHGPISKSLRNLSNLQRLYLPFNSFADDLSSVIKALSRSANRPIVEYLDLRANEFWGSVPDMISTFSLMRELHLDGNKLNGTVSEDLVVLDVGYNSLTGYIPSNIGDTFGALGILNLRENKFYGRLPVGLCQLSNLQILDVASNHISGTIPECIYDLTAMIYGSSYLLSMDVVDLKVGEVDTLPYGESATIEWKREERKFDKSVELYILIDLSHNELEGEIPDGITSLKGLISIDLSRNKLHGTIPYNISQLTLLEFFDLSNNHLSVDIPVSLAQLTYLGTLNLSDNNFTGRIPHGTQLQSFDPSSYMGNPSLCGAPLQECPGDKQPPVKIPNTEQEHEHSIDRFYLGLYISLVLGFIIGFWGVCGTLVLKQSWRYAFFRFFDDMKDKVYVMVVVNVARAWRKP</sequence>
<name>A0ABM3R8W2_SPIOL</name>
<keyword evidence="9 11" id="KW-0472">Membrane</keyword>
<dbReference type="RefSeq" id="XP_056692049.1">
    <property type="nucleotide sequence ID" value="XM_056836071.1"/>
</dbReference>
<evidence type="ECO:0000313" key="12">
    <source>
        <dbReference type="Proteomes" id="UP000813463"/>
    </source>
</evidence>
<keyword evidence="5 11" id="KW-0812">Transmembrane</keyword>
<keyword evidence="3" id="KW-1003">Cell membrane</keyword>
<evidence type="ECO:0000256" key="3">
    <source>
        <dbReference type="ARBA" id="ARBA00022475"/>
    </source>
</evidence>
<evidence type="ECO:0000256" key="8">
    <source>
        <dbReference type="ARBA" id="ARBA00022989"/>
    </source>
</evidence>
<evidence type="ECO:0000256" key="5">
    <source>
        <dbReference type="ARBA" id="ARBA00022692"/>
    </source>
</evidence>
<evidence type="ECO:0000313" key="13">
    <source>
        <dbReference type="RefSeq" id="XP_056692049.1"/>
    </source>
</evidence>
<reference evidence="13" key="2">
    <citation type="submission" date="2025-08" db="UniProtKB">
        <authorList>
            <consortium name="RefSeq"/>
        </authorList>
    </citation>
    <scope>IDENTIFICATION</scope>
    <source>
        <tissue evidence="13">Leaf</tissue>
    </source>
</reference>
<keyword evidence="4" id="KW-0433">Leucine-rich repeat</keyword>
<comment type="similarity">
    <text evidence="2">Belongs to the RLP family.</text>
</comment>
<evidence type="ECO:0000256" key="7">
    <source>
        <dbReference type="ARBA" id="ARBA00022737"/>
    </source>
</evidence>
<keyword evidence="10" id="KW-0325">Glycoprotein</keyword>
<evidence type="ECO:0000256" key="2">
    <source>
        <dbReference type="ARBA" id="ARBA00009592"/>
    </source>
</evidence>
<dbReference type="GeneID" id="110776619"/>
<dbReference type="SMART" id="SM00365">
    <property type="entry name" value="LRR_SD22"/>
    <property type="match status" value="5"/>
</dbReference>
<keyword evidence="7" id="KW-0677">Repeat</keyword>
<dbReference type="SMART" id="SM00369">
    <property type="entry name" value="LRR_TYP"/>
    <property type="match status" value="6"/>
</dbReference>
<evidence type="ECO:0000256" key="10">
    <source>
        <dbReference type="ARBA" id="ARBA00023180"/>
    </source>
</evidence>
<dbReference type="PANTHER" id="PTHR48063:SF101">
    <property type="entry name" value="LRR RECEPTOR-LIKE SERINE_THREONINE-PROTEIN KINASE FLS2"/>
    <property type="match status" value="1"/>
</dbReference>
<dbReference type="Pfam" id="PF00560">
    <property type="entry name" value="LRR_1"/>
    <property type="match status" value="8"/>
</dbReference>
<keyword evidence="12" id="KW-1185">Reference proteome</keyword>
<evidence type="ECO:0000256" key="9">
    <source>
        <dbReference type="ARBA" id="ARBA00023136"/>
    </source>
</evidence>
<reference evidence="12" key="1">
    <citation type="journal article" date="2021" name="Nat. Commun.">
        <title>Genomic analyses provide insights into spinach domestication and the genetic basis of agronomic traits.</title>
        <authorList>
            <person name="Cai X."/>
            <person name="Sun X."/>
            <person name="Xu C."/>
            <person name="Sun H."/>
            <person name="Wang X."/>
            <person name="Ge C."/>
            <person name="Zhang Z."/>
            <person name="Wang Q."/>
            <person name="Fei Z."/>
            <person name="Jiao C."/>
            <person name="Wang Q."/>
        </authorList>
    </citation>
    <scope>NUCLEOTIDE SEQUENCE [LARGE SCALE GENOMIC DNA]</scope>
    <source>
        <strain evidence="12">cv. Varoflay</strain>
    </source>
</reference>
<accession>A0ABM3R8W2</accession>
<evidence type="ECO:0000256" key="6">
    <source>
        <dbReference type="ARBA" id="ARBA00022729"/>
    </source>
</evidence>
<proteinExistence type="inferred from homology"/>
<dbReference type="Pfam" id="PF13855">
    <property type="entry name" value="LRR_8"/>
    <property type="match status" value="1"/>
</dbReference>
<dbReference type="SUPFAM" id="SSF52047">
    <property type="entry name" value="RNI-like"/>
    <property type="match status" value="1"/>
</dbReference>
<dbReference type="PANTHER" id="PTHR48063">
    <property type="entry name" value="LRR RECEPTOR-LIKE KINASE"/>
    <property type="match status" value="1"/>
</dbReference>
<keyword evidence="8 11" id="KW-1133">Transmembrane helix</keyword>